<dbReference type="Pfam" id="PF13516">
    <property type="entry name" value="LRR_6"/>
    <property type="match status" value="3"/>
</dbReference>
<proteinExistence type="predicted"/>
<dbReference type="SMART" id="SM00368">
    <property type="entry name" value="LRR_RI"/>
    <property type="match status" value="3"/>
</dbReference>
<dbReference type="InterPro" id="IPR032675">
    <property type="entry name" value="LRR_dom_sf"/>
</dbReference>
<name>A0A8C6WEJ0_9GOBI</name>
<dbReference type="PANTHER" id="PTHR46984">
    <property type="entry name" value="LEUCINE-RICH REPEAT-CONTAINING PROTEIN 71"/>
    <property type="match status" value="1"/>
</dbReference>
<dbReference type="Proteomes" id="UP000694523">
    <property type="component" value="Unplaced"/>
</dbReference>
<dbReference type="SUPFAM" id="SSF52047">
    <property type="entry name" value="RNI-like"/>
    <property type="match status" value="1"/>
</dbReference>
<reference evidence="1" key="2">
    <citation type="submission" date="2025-09" db="UniProtKB">
        <authorList>
            <consortium name="Ensembl"/>
        </authorList>
    </citation>
    <scope>IDENTIFICATION</scope>
</reference>
<evidence type="ECO:0008006" key="3">
    <source>
        <dbReference type="Google" id="ProtNLM"/>
    </source>
</evidence>
<organism evidence="1 2">
    <name type="scientific">Neogobius melanostomus</name>
    <name type="common">round goby</name>
    <dbReference type="NCBI Taxonomy" id="47308"/>
    <lineage>
        <taxon>Eukaryota</taxon>
        <taxon>Metazoa</taxon>
        <taxon>Chordata</taxon>
        <taxon>Craniata</taxon>
        <taxon>Vertebrata</taxon>
        <taxon>Euteleostomi</taxon>
        <taxon>Actinopterygii</taxon>
        <taxon>Neopterygii</taxon>
        <taxon>Teleostei</taxon>
        <taxon>Neoteleostei</taxon>
        <taxon>Acanthomorphata</taxon>
        <taxon>Gobiaria</taxon>
        <taxon>Gobiiformes</taxon>
        <taxon>Gobioidei</taxon>
        <taxon>Gobiidae</taxon>
        <taxon>Benthophilinae</taxon>
        <taxon>Neogobiini</taxon>
        <taxon>Neogobius</taxon>
    </lineage>
</organism>
<keyword evidence="2" id="KW-1185">Reference proteome</keyword>
<protein>
    <recommendedName>
        <fullName evidence="3">Leucine-rich repeat-containing protein 71</fullName>
    </recommendedName>
</protein>
<dbReference type="InterPro" id="IPR001611">
    <property type="entry name" value="Leu-rich_rpt"/>
</dbReference>
<sequence>LCALLDINKIPCVISKTLETEGEEQPGKRSTQLKPFFLLTEREYVYLDANPLPNHSYYLLLSEDSVITRLFLRSNEIGDEGARLIGSALSTAKTSNKNLQFLNLAFNCIGDAGAAYLAQGLRLNRALLYLSLTNNRIGDSGAAQFSEVLREFPLTHEEVVERRKLLFQKEAEKMGLVRNAITEKSLPLFLTSLEQQTKEGLLRLLLNRNDFPHDCELYLKINELLEHRNPFNKSEEAAEEEPH</sequence>
<dbReference type="Gene3D" id="3.80.10.10">
    <property type="entry name" value="Ribonuclease Inhibitor"/>
    <property type="match status" value="1"/>
</dbReference>
<accession>A0A8C6WEJ0</accession>
<evidence type="ECO:0000313" key="1">
    <source>
        <dbReference type="Ensembl" id="ENSNMLP00000001060.1"/>
    </source>
</evidence>
<dbReference type="InterPro" id="IPR053040">
    <property type="entry name" value="LRR-containing_protein_71"/>
</dbReference>
<dbReference type="PANTHER" id="PTHR46984:SF1">
    <property type="entry name" value="LEUCINE-RICH REPEAT-CONTAINING PROTEIN 71"/>
    <property type="match status" value="1"/>
</dbReference>
<evidence type="ECO:0000313" key="2">
    <source>
        <dbReference type="Proteomes" id="UP000694523"/>
    </source>
</evidence>
<dbReference type="Ensembl" id="ENSNMLT00000001233.1">
    <property type="protein sequence ID" value="ENSNMLP00000001060.1"/>
    <property type="gene ID" value="ENSNMLG00000000833.1"/>
</dbReference>
<reference evidence="1" key="1">
    <citation type="submission" date="2025-08" db="UniProtKB">
        <authorList>
            <consortium name="Ensembl"/>
        </authorList>
    </citation>
    <scope>IDENTIFICATION</scope>
</reference>
<dbReference type="AlphaFoldDB" id="A0A8C6WEJ0"/>